<accession>A0ABM7VGR3</accession>
<organism evidence="2 3">
    <name type="scientific">Persicobacter psychrovividus</name>
    <dbReference type="NCBI Taxonomy" id="387638"/>
    <lineage>
        <taxon>Bacteria</taxon>
        <taxon>Pseudomonadati</taxon>
        <taxon>Bacteroidota</taxon>
        <taxon>Cytophagia</taxon>
        <taxon>Cytophagales</taxon>
        <taxon>Persicobacteraceae</taxon>
        <taxon>Persicobacter</taxon>
    </lineage>
</organism>
<keyword evidence="1" id="KW-0472">Membrane</keyword>
<keyword evidence="3" id="KW-1185">Reference proteome</keyword>
<dbReference type="RefSeq" id="WP_338397182.1">
    <property type="nucleotide sequence ID" value="NZ_AP025292.1"/>
</dbReference>
<dbReference type="Proteomes" id="UP001354989">
    <property type="component" value="Chromosome"/>
</dbReference>
<sequence>MHKLKLKAGTLPFVFSISLALVGISAAIILMGYYHRLNMLSWKRAFQASTYLADGLQLSLAFPYKKEGVDTVQLYGEDIRSKVVIRQGEWGILQQVNVGVASHPSLSKTYIKGYRNDSVRNTALILADKNEPLMVCGNTRIKGNVALSSPERTFYVRHGIHSMEK</sequence>
<feature type="transmembrane region" description="Helical" evidence="1">
    <location>
        <begin position="12"/>
        <end position="34"/>
    </location>
</feature>
<evidence type="ECO:0000313" key="2">
    <source>
        <dbReference type="EMBL" id="BDD00153.1"/>
    </source>
</evidence>
<name>A0ABM7VGR3_9BACT</name>
<proteinExistence type="predicted"/>
<gene>
    <name evidence="2" type="ORF">PEPS_24330</name>
</gene>
<keyword evidence="1" id="KW-1133">Transmembrane helix</keyword>
<reference evidence="2 3" key="1">
    <citation type="submission" date="2021-12" db="EMBL/GenBank/DDBJ databases">
        <title>Genome sequencing of bacteria with rrn-lacking chromosome and rrn-plasmid.</title>
        <authorList>
            <person name="Anda M."/>
            <person name="Iwasaki W."/>
        </authorList>
    </citation>
    <scope>NUCLEOTIDE SEQUENCE [LARGE SCALE GENOMIC DNA]</scope>
    <source>
        <strain evidence="2 3">NBRC 101262</strain>
    </source>
</reference>
<evidence type="ECO:0000313" key="3">
    <source>
        <dbReference type="Proteomes" id="UP001354989"/>
    </source>
</evidence>
<protein>
    <submittedName>
        <fullName evidence="2">Uncharacterized protein</fullName>
    </submittedName>
</protein>
<evidence type="ECO:0000256" key="1">
    <source>
        <dbReference type="SAM" id="Phobius"/>
    </source>
</evidence>
<dbReference type="EMBL" id="AP025292">
    <property type="protein sequence ID" value="BDD00153.1"/>
    <property type="molecule type" value="Genomic_DNA"/>
</dbReference>
<keyword evidence="1" id="KW-0812">Transmembrane</keyword>